<dbReference type="PANTHER" id="PTHR33048:SF47">
    <property type="entry name" value="INTEGRAL MEMBRANE PROTEIN-RELATED"/>
    <property type="match status" value="1"/>
</dbReference>
<evidence type="ECO:0000256" key="1">
    <source>
        <dbReference type="ARBA" id="ARBA00004141"/>
    </source>
</evidence>
<keyword evidence="2 7" id="KW-0812">Transmembrane</keyword>
<feature type="domain" description="Rhodopsin" evidence="8">
    <location>
        <begin position="32"/>
        <end position="302"/>
    </location>
</feature>
<evidence type="ECO:0000313" key="10">
    <source>
        <dbReference type="Proteomes" id="UP000184255"/>
    </source>
</evidence>
<feature type="transmembrane region" description="Helical" evidence="7">
    <location>
        <begin position="15"/>
        <end position="36"/>
    </location>
</feature>
<reference evidence="10" key="1">
    <citation type="journal article" date="2016" name="Genome Biol. Evol.">
        <title>Comparative 'omics' of the Fusarium fujikuroi species complex highlights differences in genetic potential and metabolite synthesis.</title>
        <authorList>
            <person name="Niehaus E.-M."/>
            <person name="Muensterkoetter M."/>
            <person name="Proctor R.H."/>
            <person name="Brown D.W."/>
            <person name="Sharon A."/>
            <person name="Idan Y."/>
            <person name="Oren-Young L."/>
            <person name="Sieber C.M."/>
            <person name="Novak O."/>
            <person name="Pencik A."/>
            <person name="Tarkowska D."/>
            <person name="Hromadova K."/>
            <person name="Freeman S."/>
            <person name="Maymon M."/>
            <person name="Elazar M."/>
            <person name="Youssef S.A."/>
            <person name="El-Shabrawy E.S.M."/>
            <person name="Shalaby A.B.A."/>
            <person name="Houterman P."/>
            <person name="Brock N.L."/>
            <person name="Burkhardt I."/>
            <person name="Tsavkelova E.A."/>
            <person name="Dickschat J.S."/>
            <person name="Galuszka P."/>
            <person name="Gueldener U."/>
            <person name="Tudzynski B."/>
        </authorList>
    </citation>
    <scope>NUCLEOTIDE SEQUENCE [LARGE SCALE GENOMIC DNA]</scope>
    <source>
        <strain evidence="10">MRC7560</strain>
    </source>
</reference>
<dbReference type="RefSeq" id="XP_041677386.1">
    <property type="nucleotide sequence ID" value="XM_041825723.1"/>
</dbReference>
<feature type="transmembrane region" description="Helical" evidence="7">
    <location>
        <begin position="126"/>
        <end position="148"/>
    </location>
</feature>
<feature type="transmembrane region" description="Helical" evidence="7">
    <location>
        <begin position="160"/>
        <end position="183"/>
    </location>
</feature>
<feature type="compositionally biased region" description="Basic and acidic residues" evidence="6">
    <location>
        <begin position="375"/>
        <end position="384"/>
    </location>
</feature>
<dbReference type="Proteomes" id="UP000184255">
    <property type="component" value="Unassembled WGS sequence"/>
</dbReference>
<organism evidence="9 10">
    <name type="scientific">Fusarium mangiferae</name>
    <name type="common">Mango malformation disease fungus</name>
    <dbReference type="NCBI Taxonomy" id="192010"/>
    <lineage>
        <taxon>Eukaryota</taxon>
        <taxon>Fungi</taxon>
        <taxon>Dikarya</taxon>
        <taxon>Ascomycota</taxon>
        <taxon>Pezizomycotina</taxon>
        <taxon>Sordariomycetes</taxon>
        <taxon>Hypocreomycetidae</taxon>
        <taxon>Hypocreales</taxon>
        <taxon>Nectriaceae</taxon>
        <taxon>Fusarium</taxon>
        <taxon>Fusarium fujikuroi species complex</taxon>
    </lineage>
</organism>
<comment type="caution">
    <text evidence="9">The sequence shown here is derived from an EMBL/GenBank/DDBJ whole genome shotgun (WGS) entry which is preliminary data.</text>
</comment>
<comment type="similarity">
    <text evidence="5">Belongs to the SAT4 family.</text>
</comment>
<dbReference type="AlphaFoldDB" id="A0A1L7SFI6"/>
<proteinExistence type="inferred from homology"/>
<dbReference type="PANTHER" id="PTHR33048">
    <property type="entry name" value="PTH11-LIKE INTEGRAL MEMBRANE PROTEIN (AFU_ORTHOLOGUE AFUA_5G11245)"/>
    <property type="match status" value="1"/>
</dbReference>
<dbReference type="InterPro" id="IPR052337">
    <property type="entry name" value="SAT4-like"/>
</dbReference>
<feature type="transmembrane region" description="Helical" evidence="7">
    <location>
        <begin position="278"/>
        <end position="298"/>
    </location>
</feature>
<accession>A0A1L7SFI6</accession>
<dbReference type="InterPro" id="IPR049326">
    <property type="entry name" value="Rhodopsin_dom_fungi"/>
</dbReference>
<gene>
    <name evidence="9" type="ORF">FMAN_02028</name>
</gene>
<comment type="subcellular location">
    <subcellularLocation>
        <location evidence="1">Membrane</location>
        <topology evidence="1">Multi-pass membrane protein</topology>
    </subcellularLocation>
</comment>
<feature type="transmembrane region" description="Helical" evidence="7">
    <location>
        <begin position="243"/>
        <end position="263"/>
    </location>
</feature>
<evidence type="ECO:0000256" key="2">
    <source>
        <dbReference type="ARBA" id="ARBA00022692"/>
    </source>
</evidence>
<feature type="region of interest" description="Disordered" evidence="6">
    <location>
        <begin position="317"/>
        <end position="347"/>
    </location>
</feature>
<protein>
    <submittedName>
        <fullName evidence="9">Related to integral membrane protein PTH11</fullName>
    </submittedName>
</protein>
<keyword evidence="4 7" id="KW-0472">Membrane</keyword>
<evidence type="ECO:0000259" key="8">
    <source>
        <dbReference type="Pfam" id="PF20684"/>
    </source>
</evidence>
<dbReference type="EMBL" id="FCQH01000001">
    <property type="protein sequence ID" value="CVK85115.1"/>
    <property type="molecule type" value="Genomic_DNA"/>
</dbReference>
<evidence type="ECO:0000313" key="9">
    <source>
        <dbReference type="EMBL" id="CVK85115.1"/>
    </source>
</evidence>
<feature type="region of interest" description="Disordered" evidence="6">
    <location>
        <begin position="364"/>
        <end position="384"/>
    </location>
</feature>
<keyword evidence="10" id="KW-1185">Reference proteome</keyword>
<sequence length="384" mass="43187">MVQAFPIYLPRQRELIATWVILPMLSNITVGLRFYAKSKTRGVYGWTDWMIIASAFFTTLLFVFLLLSGSSLLLHTFETKSSAEAQWLTSVSLPVLMYGGIGIPGYPYTSTTEPTDVSLIHDQIGYANNIVLVFAVYSCKASILFLYHRLFTGHNGPMNIIIYVASGITFACFMGSFIGYLAAVRPIEKWWAWGNATAEQFLAMQNINIAYDSLTVFTDFLIFVLPLKSIWGLNMNRGKKIGIIISFCFGFITCFIALARVVFTHGYQWKNLYDEGTLWSLAGVEPVAGIICACLPGLRPLMPKTFKMTSYGTPANPNRFRTTGTATTDNVKRSTNREPNPFRVLNDDSSVTEFGRTVREVPSRSEISDEYIELEEQRPKAFDR</sequence>
<feature type="transmembrane region" description="Helical" evidence="7">
    <location>
        <begin position="51"/>
        <end position="75"/>
    </location>
</feature>
<dbReference type="VEuPathDB" id="FungiDB:FMAN_02028"/>
<feature type="transmembrane region" description="Helical" evidence="7">
    <location>
        <begin position="87"/>
        <end position="106"/>
    </location>
</feature>
<keyword evidence="3 7" id="KW-1133">Transmembrane helix</keyword>
<evidence type="ECO:0000256" key="7">
    <source>
        <dbReference type="SAM" id="Phobius"/>
    </source>
</evidence>
<evidence type="ECO:0000256" key="4">
    <source>
        <dbReference type="ARBA" id="ARBA00023136"/>
    </source>
</evidence>
<dbReference type="GO" id="GO:0016020">
    <property type="term" value="C:membrane"/>
    <property type="evidence" value="ECO:0007669"/>
    <property type="project" value="UniProtKB-SubCell"/>
</dbReference>
<evidence type="ECO:0000256" key="6">
    <source>
        <dbReference type="SAM" id="MobiDB-lite"/>
    </source>
</evidence>
<evidence type="ECO:0000256" key="3">
    <source>
        <dbReference type="ARBA" id="ARBA00022989"/>
    </source>
</evidence>
<dbReference type="Pfam" id="PF20684">
    <property type="entry name" value="Fung_rhodopsin"/>
    <property type="match status" value="1"/>
</dbReference>
<evidence type="ECO:0000256" key="5">
    <source>
        <dbReference type="ARBA" id="ARBA00038359"/>
    </source>
</evidence>
<dbReference type="GeneID" id="65081300"/>
<name>A0A1L7SFI6_FUSMA</name>
<feature type="compositionally biased region" description="Polar residues" evidence="6">
    <location>
        <begin position="317"/>
        <end position="329"/>
    </location>
</feature>